<proteinExistence type="predicted"/>
<evidence type="ECO:0000313" key="2">
    <source>
        <dbReference type="Proteomes" id="UP000805193"/>
    </source>
</evidence>
<accession>A0AC60Q7M0</accession>
<gene>
    <name evidence="1" type="ORF">HPB47_023206</name>
</gene>
<evidence type="ECO:0000313" key="1">
    <source>
        <dbReference type="EMBL" id="KAG0429893.1"/>
    </source>
</evidence>
<keyword evidence="2" id="KW-1185">Reference proteome</keyword>
<dbReference type="EMBL" id="JABSTQ010009372">
    <property type="protein sequence ID" value="KAG0429893.1"/>
    <property type="molecule type" value="Genomic_DNA"/>
</dbReference>
<organism evidence="1 2">
    <name type="scientific">Ixodes persulcatus</name>
    <name type="common">Taiga tick</name>
    <dbReference type="NCBI Taxonomy" id="34615"/>
    <lineage>
        <taxon>Eukaryota</taxon>
        <taxon>Metazoa</taxon>
        <taxon>Ecdysozoa</taxon>
        <taxon>Arthropoda</taxon>
        <taxon>Chelicerata</taxon>
        <taxon>Arachnida</taxon>
        <taxon>Acari</taxon>
        <taxon>Parasitiformes</taxon>
        <taxon>Ixodida</taxon>
        <taxon>Ixodoidea</taxon>
        <taxon>Ixodidae</taxon>
        <taxon>Ixodinae</taxon>
        <taxon>Ixodes</taxon>
    </lineage>
</organism>
<reference evidence="1 2" key="1">
    <citation type="journal article" date="2020" name="Cell">
        <title>Large-Scale Comparative Analyses of Tick Genomes Elucidate Their Genetic Diversity and Vector Capacities.</title>
        <authorList>
            <consortium name="Tick Genome and Microbiome Consortium (TIGMIC)"/>
            <person name="Jia N."/>
            <person name="Wang J."/>
            <person name="Shi W."/>
            <person name="Du L."/>
            <person name="Sun Y."/>
            <person name="Zhan W."/>
            <person name="Jiang J.F."/>
            <person name="Wang Q."/>
            <person name="Zhang B."/>
            <person name="Ji P."/>
            <person name="Bell-Sakyi L."/>
            <person name="Cui X.M."/>
            <person name="Yuan T.T."/>
            <person name="Jiang B.G."/>
            <person name="Yang W.F."/>
            <person name="Lam T.T."/>
            <person name="Chang Q.C."/>
            <person name="Ding S.J."/>
            <person name="Wang X.J."/>
            <person name="Zhu J.G."/>
            <person name="Ruan X.D."/>
            <person name="Zhao L."/>
            <person name="Wei J.T."/>
            <person name="Ye R.Z."/>
            <person name="Que T.C."/>
            <person name="Du C.H."/>
            <person name="Zhou Y.H."/>
            <person name="Cheng J.X."/>
            <person name="Dai P.F."/>
            <person name="Guo W.B."/>
            <person name="Han X.H."/>
            <person name="Huang E.J."/>
            <person name="Li L.F."/>
            <person name="Wei W."/>
            <person name="Gao Y.C."/>
            <person name="Liu J.Z."/>
            <person name="Shao H.Z."/>
            <person name="Wang X."/>
            <person name="Wang C.C."/>
            <person name="Yang T.C."/>
            <person name="Huo Q.B."/>
            <person name="Li W."/>
            <person name="Chen H.Y."/>
            <person name="Chen S.E."/>
            <person name="Zhou L.G."/>
            <person name="Ni X.B."/>
            <person name="Tian J.H."/>
            <person name="Sheng Y."/>
            <person name="Liu T."/>
            <person name="Pan Y.S."/>
            <person name="Xia L.Y."/>
            <person name="Li J."/>
            <person name="Zhao F."/>
            <person name="Cao W.C."/>
        </authorList>
    </citation>
    <scope>NUCLEOTIDE SEQUENCE [LARGE SCALE GENOMIC DNA]</scope>
    <source>
        <strain evidence="1">Iper-2018</strain>
    </source>
</reference>
<comment type="caution">
    <text evidence="1">The sequence shown here is derived from an EMBL/GenBank/DDBJ whole genome shotgun (WGS) entry which is preliminary data.</text>
</comment>
<name>A0AC60Q7M0_IXOPE</name>
<protein>
    <submittedName>
        <fullName evidence="1">Uncharacterized protein</fullName>
    </submittedName>
</protein>
<sequence>MDSFVTARPRDTDPVIMYAKEIKAAELRLAAHVAVHGSFFAADHLAPLVSLTKSDLRNRLSHSTLESILFVKFRFLGKKECCKDFKPTEEFFVRFNSQVIRELECSLRFAPSPVSFPKKEASEIPSKVEPSN</sequence>
<dbReference type="Proteomes" id="UP000805193">
    <property type="component" value="Unassembled WGS sequence"/>
</dbReference>